<dbReference type="SUPFAM" id="SSF56801">
    <property type="entry name" value="Acetyl-CoA synthetase-like"/>
    <property type="match status" value="1"/>
</dbReference>
<name>A0A1G2E2J9_9BACT</name>
<accession>A0A1G2E2J9</accession>
<evidence type="ECO:0000313" key="5">
    <source>
        <dbReference type="Proteomes" id="UP000177360"/>
    </source>
</evidence>
<sequence length="577" mass="65426">MANTIPEVFFKTAEMFPEKTTFLYKKNGLYCPIKYKEAAENIRVLAFGISQLGIKRGGKIAILSENRPEWAMFDLAIMSMGVISVPLHIVLCPKIIEYILNHSQSEILIISSDDLLEKIIPIQNNLPFLRNIIFLDEIKKENKDKLRKEAINYNELFAQAGENKLRPVALQSDDICSIVYTSGTTGLPKGVELSHNNFLSNIGAVKLAVPVEPDDIFLSFLPLSHILERLCGYYIPLLSGATIAYAESAKTLLLDLSEVKPTVLIAVPRIFEKFYEGIWNNTRKLEGLKKIIFFWALKQKRKSLSHILADVLVFKKIKGKLGGNLRLAVSGGASLDKKIAKFFMKIGILILEGYGLTETSPVISVNKKDSFMFGTVGKPISGVDVKISGDKEILVRGPNVMKGYFNNYEETQNAIDPRGWFHTGDLGFINEEGFLTIIGRKKEMIVLSMGKNIWPEVIERELNNDCFISQSMIIGNNRKFVSALVVPDWEKIQDFLKEKNLLSENRENLVGNEILNKLFKEKIETINENFSDYEKIKKFRLISREFSQEKEEMTPTLKLRRAIIGDNYKKEIAGMYD</sequence>
<dbReference type="Pfam" id="PF00501">
    <property type="entry name" value="AMP-binding"/>
    <property type="match status" value="1"/>
</dbReference>
<dbReference type="PROSITE" id="PS00455">
    <property type="entry name" value="AMP_BINDING"/>
    <property type="match status" value="1"/>
</dbReference>
<dbReference type="InterPro" id="IPR020845">
    <property type="entry name" value="AMP-binding_CS"/>
</dbReference>
<keyword evidence="2" id="KW-0067">ATP-binding</keyword>
<dbReference type="GO" id="GO:0005524">
    <property type="term" value="F:ATP binding"/>
    <property type="evidence" value="ECO:0007669"/>
    <property type="project" value="UniProtKB-KW"/>
</dbReference>
<feature type="domain" description="AMP-dependent synthetase/ligase" evidence="3">
    <location>
        <begin position="9"/>
        <end position="405"/>
    </location>
</feature>
<evidence type="ECO:0000256" key="1">
    <source>
        <dbReference type="ARBA" id="ARBA00022741"/>
    </source>
</evidence>
<reference evidence="4 5" key="1">
    <citation type="journal article" date="2016" name="Nat. Commun.">
        <title>Thousands of microbial genomes shed light on interconnected biogeochemical processes in an aquifer system.</title>
        <authorList>
            <person name="Anantharaman K."/>
            <person name="Brown C.T."/>
            <person name="Hug L.A."/>
            <person name="Sharon I."/>
            <person name="Castelle C.J."/>
            <person name="Probst A.J."/>
            <person name="Thomas B.C."/>
            <person name="Singh A."/>
            <person name="Wilkins M.J."/>
            <person name="Karaoz U."/>
            <person name="Brodie E.L."/>
            <person name="Williams K.H."/>
            <person name="Hubbard S.S."/>
            <person name="Banfield J.F."/>
        </authorList>
    </citation>
    <scope>NUCLEOTIDE SEQUENCE [LARGE SCALE GENOMIC DNA]</scope>
</reference>
<evidence type="ECO:0000259" key="3">
    <source>
        <dbReference type="Pfam" id="PF00501"/>
    </source>
</evidence>
<dbReference type="GO" id="GO:0004467">
    <property type="term" value="F:long-chain fatty acid-CoA ligase activity"/>
    <property type="evidence" value="ECO:0007669"/>
    <property type="project" value="TreeGrafter"/>
</dbReference>
<dbReference type="PANTHER" id="PTHR43272">
    <property type="entry name" value="LONG-CHAIN-FATTY-ACID--COA LIGASE"/>
    <property type="match status" value="1"/>
</dbReference>
<gene>
    <name evidence="4" type="ORF">A2626_01685</name>
</gene>
<dbReference type="PANTHER" id="PTHR43272:SF33">
    <property type="entry name" value="AMP-BINDING DOMAIN-CONTAINING PROTEIN-RELATED"/>
    <property type="match status" value="1"/>
</dbReference>
<dbReference type="InterPro" id="IPR000873">
    <property type="entry name" value="AMP-dep_synth/lig_dom"/>
</dbReference>
<dbReference type="GO" id="GO:0016020">
    <property type="term" value="C:membrane"/>
    <property type="evidence" value="ECO:0007669"/>
    <property type="project" value="TreeGrafter"/>
</dbReference>
<organism evidence="4 5">
    <name type="scientific">Candidatus Nealsonbacteria bacterium RIFCSPHIGHO2_01_FULL_38_55</name>
    <dbReference type="NCBI Taxonomy" id="1801664"/>
    <lineage>
        <taxon>Bacteria</taxon>
        <taxon>Candidatus Nealsoniibacteriota</taxon>
    </lineage>
</organism>
<dbReference type="InterPro" id="IPR042099">
    <property type="entry name" value="ANL_N_sf"/>
</dbReference>
<dbReference type="Gene3D" id="3.40.50.12780">
    <property type="entry name" value="N-terminal domain of ligase-like"/>
    <property type="match status" value="1"/>
</dbReference>
<dbReference type="CDD" id="cd05907">
    <property type="entry name" value="VL_LC_FACS_like"/>
    <property type="match status" value="1"/>
</dbReference>
<evidence type="ECO:0000313" key="4">
    <source>
        <dbReference type="EMBL" id="OGZ20064.1"/>
    </source>
</evidence>
<dbReference type="Pfam" id="PF23562">
    <property type="entry name" value="AMP-binding_C_3"/>
    <property type="match status" value="1"/>
</dbReference>
<comment type="caution">
    <text evidence="4">The sequence shown here is derived from an EMBL/GenBank/DDBJ whole genome shotgun (WGS) entry which is preliminary data.</text>
</comment>
<dbReference type="EMBL" id="MHLZ01000014">
    <property type="protein sequence ID" value="OGZ20064.1"/>
    <property type="molecule type" value="Genomic_DNA"/>
</dbReference>
<dbReference type="AlphaFoldDB" id="A0A1G2E2J9"/>
<protein>
    <recommendedName>
        <fullName evidence="3">AMP-dependent synthetase/ligase domain-containing protein</fullName>
    </recommendedName>
</protein>
<dbReference type="Proteomes" id="UP000177360">
    <property type="component" value="Unassembled WGS sequence"/>
</dbReference>
<proteinExistence type="predicted"/>
<evidence type="ECO:0000256" key="2">
    <source>
        <dbReference type="ARBA" id="ARBA00022840"/>
    </source>
</evidence>
<keyword evidence="1" id="KW-0547">Nucleotide-binding</keyword>